<keyword evidence="3" id="KW-1185">Reference proteome</keyword>
<evidence type="ECO:0000313" key="3">
    <source>
        <dbReference type="Proteomes" id="UP000282106"/>
    </source>
</evidence>
<dbReference type="Gene3D" id="3.20.20.10">
    <property type="entry name" value="Alanine racemase"/>
    <property type="match status" value="1"/>
</dbReference>
<evidence type="ECO:0000259" key="1">
    <source>
        <dbReference type="SMART" id="SM01119"/>
    </source>
</evidence>
<name>A0A3N0V7R2_9GAMM</name>
<dbReference type="Gene3D" id="2.40.37.20">
    <property type="entry name" value="D-serine dehydratase-like domain"/>
    <property type="match status" value="1"/>
</dbReference>
<accession>A0A3N0V7R2</accession>
<organism evidence="2 3">
    <name type="scientific">Stagnimonas aquatica</name>
    <dbReference type="NCBI Taxonomy" id="2689987"/>
    <lineage>
        <taxon>Bacteria</taxon>
        <taxon>Pseudomonadati</taxon>
        <taxon>Pseudomonadota</taxon>
        <taxon>Gammaproteobacteria</taxon>
        <taxon>Nevskiales</taxon>
        <taxon>Nevskiaceae</taxon>
        <taxon>Stagnimonas</taxon>
    </lineage>
</organism>
<dbReference type="InterPro" id="IPR051466">
    <property type="entry name" value="D-amino_acid_metab_enzyme"/>
</dbReference>
<dbReference type="PANTHER" id="PTHR28004">
    <property type="entry name" value="ZGC:162816-RELATED"/>
    <property type="match status" value="1"/>
</dbReference>
<evidence type="ECO:0000313" key="2">
    <source>
        <dbReference type="EMBL" id="ROH88725.1"/>
    </source>
</evidence>
<dbReference type="Proteomes" id="UP000282106">
    <property type="component" value="Unassembled WGS sequence"/>
</dbReference>
<dbReference type="InterPro" id="IPR042208">
    <property type="entry name" value="D-ser_dehydrat-like_sf"/>
</dbReference>
<dbReference type="InterPro" id="IPR026956">
    <property type="entry name" value="D-ser_dehydrat-like_dom"/>
</dbReference>
<dbReference type="PANTHER" id="PTHR28004:SF8">
    <property type="entry name" value="D-SERINE DEAMINASE"/>
    <property type="match status" value="1"/>
</dbReference>
<protein>
    <recommendedName>
        <fullName evidence="1">D-serine dehydratase-like domain-containing protein</fullName>
    </recommendedName>
</protein>
<comment type="caution">
    <text evidence="2">The sequence shown here is derived from an EMBL/GenBank/DDBJ whole genome shotgun (WGS) entry which is preliminary data.</text>
</comment>
<dbReference type="InterPro" id="IPR029066">
    <property type="entry name" value="PLP-binding_barrel"/>
</dbReference>
<dbReference type="Pfam" id="PF14031">
    <property type="entry name" value="D-ser_dehydrat"/>
    <property type="match status" value="1"/>
</dbReference>
<dbReference type="SMART" id="SM01119">
    <property type="entry name" value="D-ser_dehydrat"/>
    <property type="match status" value="1"/>
</dbReference>
<dbReference type="InParanoid" id="A0A3N0V7R2"/>
<dbReference type="RefSeq" id="WP_123212347.1">
    <property type="nucleotide sequence ID" value="NZ_RJVO01000006.1"/>
</dbReference>
<dbReference type="EMBL" id="RJVO01000006">
    <property type="protein sequence ID" value="ROH88725.1"/>
    <property type="molecule type" value="Genomic_DNA"/>
</dbReference>
<proteinExistence type="predicted"/>
<feature type="domain" description="D-serine dehydratase-like" evidence="1">
    <location>
        <begin position="322"/>
        <end position="421"/>
    </location>
</feature>
<sequence length="434" mass="46914">MTTRLRLELIEQLPLAAWTKGFSADDQELKLGDIASRGWNLLDGQLPLPLATLRESALRRNSAWMRAYVAATGARLCPHGKTTMAPQLFQRQLDDGAWGLTAATAGHVRTYRHFGVPRILLANQLVEPAGIAYVLAELARDPDFDFYCLVDSEVGAQRLAAAVRASGLARPLQVLIEVGAPQGRAGVRGVEQGLALARRLQALAPALALRGIECYEGIFGGPPEQQPPRIAELLSDSRALLQACGAEQLFAPGTVLLSAGGSAYFDLVARDYAGLIDPAVQLILRSGCYLSHDSGFYARALQDIRGRGLQPALTELPAPVPALQVWAAVQSLPEPGLMVAGFGKRDVSHDLDLPVLEAWYRPGLHARPVPVASGRLLRLYDQHACIAVPEDAAYEVGDLIAVGVSHPCTTFDKWPLLALIDDDYRVLEGIRTFF</sequence>
<dbReference type="SUPFAM" id="SSF51419">
    <property type="entry name" value="PLP-binding barrel"/>
    <property type="match status" value="1"/>
</dbReference>
<reference evidence="2 3" key="1">
    <citation type="submission" date="2018-10" db="EMBL/GenBank/DDBJ databases">
        <authorList>
            <person name="Chen W.-M."/>
        </authorList>
    </citation>
    <scope>NUCLEOTIDE SEQUENCE [LARGE SCALE GENOMIC DNA]</scope>
    <source>
        <strain evidence="2 3">THS-13</strain>
    </source>
</reference>
<dbReference type="AlphaFoldDB" id="A0A3N0V7R2"/>
<gene>
    <name evidence="2" type="ORF">ED208_12985</name>
</gene>